<name>A0A162B5E5_9GAMM</name>
<evidence type="ECO:0000313" key="2">
    <source>
        <dbReference type="Proteomes" id="UP000076661"/>
    </source>
</evidence>
<dbReference type="EMBL" id="AUXX01000016">
    <property type="protein sequence ID" value="KZN66795.1"/>
    <property type="molecule type" value="Genomic_DNA"/>
</dbReference>
<evidence type="ECO:0000313" key="1">
    <source>
        <dbReference type="EMBL" id="KZN66795.1"/>
    </source>
</evidence>
<dbReference type="PATRIC" id="fig|1365257.3.peg.2358"/>
<organism evidence="1 2">
    <name type="scientific">Pseudoalteromonas luteoviolacea S4060-1</name>
    <dbReference type="NCBI Taxonomy" id="1365257"/>
    <lineage>
        <taxon>Bacteria</taxon>
        <taxon>Pseudomonadati</taxon>
        <taxon>Pseudomonadota</taxon>
        <taxon>Gammaproteobacteria</taxon>
        <taxon>Alteromonadales</taxon>
        <taxon>Pseudoalteromonadaceae</taxon>
        <taxon>Pseudoalteromonas</taxon>
    </lineage>
</organism>
<accession>A0A162B5E5</accession>
<dbReference type="RefSeq" id="WP_063381144.1">
    <property type="nucleotide sequence ID" value="NZ_AUXX01000016.1"/>
</dbReference>
<sequence length="64" mass="6950">MKLSIKKNTLKRLSNDKKMDLEVTKRIAGGEPDMCPTFGNAACIAAENNSGCFTAREQDCPAES</sequence>
<comment type="caution">
    <text evidence="1">The sequence shown here is derived from an EMBL/GenBank/DDBJ whole genome shotgun (WGS) entry which is preliminary data.</text>
</comment>
<reference evidence="1 2" key="1">
    <citation type="submission" date="2013-07" db="EMBL/GenBank/DDBJ databases">
        <title>Comparative Genomic and Metabolomic Analysis of Twelve Strains of Pseudoalteromonas luteoviolacea.</title>
        <authorList>
            <person name="Vynne N.G."/>
            <person name="Mansson M."/>
            <person name="Gram L."/>
        </authorList>
    </citation>
    <scope>NUCLEOTIDE SEQUENCE [LARGE SCALE GENOMIC DNA]</scope>
    <source>
        <strain evidence="1 2">S4060-1</strain>
    </source>
</reference>
<dbReference type="Proteomes" id="UP000076661">
    <property type="component" value="Unassembled WGS sequence"/>
</dbReference>
<dbReference type="AlphaFoldDB" id="A0A162B5E5"/>
<gene>
    <name evidence="1" type="ORF">N478_18330</name>
</gene>
<protein>
    <submittedName>
        <fullName evidence="1">Uncharacterized protein</fullName>
    </submittedName>
</protein>
<proteinExistence type="predicted"/>